<protein>
    <recommendedName>
        <fullName evidence="3">Class I SAM-dependent methyltransferase</fullName>
    </recommendedName>
</protein>
<gene>
    <name evidence="1" type="ORF">ROE7235_00090</name>
</gene>
<dbReference type="Proteomes" id="UP000272908">
    <property type="component" value="Unassembled WGS sequence"/>
</dbReference>
<evidence type="ECO:0000313" key="2">
    <source>
        <dbReference type="Proteomes" id="UP000272908"/>
    </source>
</evidence>
<proteinExistence type="predicted"/>
<keyword evidence="2" id="KW-1185">Reference proteome</keyword>
<organism evidence="1 2">
    <name type="scientific">Roseinatronobacter ekhonensis</name>
    <dbReference type="NCBI Taxonomy" id="254356"/>
    <lineage>
        <taxon>Bacteria</taxon>
        <taxon>Pseudomonadati</taxon>
        <taxon>Pseudomonadota</taxon>
        <taxon>Alphaproteobacteria</taxon>
        <taxon>Rhodobacterales</taxon>
        <taxon>Paracoccaceae</taxon>
        <taxon>Roseinatronobacter</taxon>
    </lineage>
</organism>
<sequence>MPQTSANTDFLGRGEAAFPMPQRELDRLSQRRWILRYARKGGVGAEIGVFRGHFSEIICQTIAPRKLYLIDPWTKLGATFGWGKAYTADDTLPTAQARDEARARVTAFDEVEAVLLEDRFPACRDSLADMLDFAYLDASHDYAATLTELLALSDHIATDGVILGDDWQINPAHQHHGVFRAVQEFTRMQPWQIAAAGPGGQWALARG</sequence>
<name>A0A3B0M2H6_9RHOB</name>
<dbReference type="AlphaFoldDB" id="A0A3B0M2H6"/>
<dbReference type="EMBL" id="UIHC01000001">
    <property type="protein sequence ID" value="SUZ30371.1"/>
    <property type="molecule type" value="Genomic_DNA"/>
</dbReference>
<accession>A0A3B0M2H6</accession>
<dbReference type="Gene3D" id="3.40.50.150">
    <property type="entry name" value="Vaccinia Virus protein VP39"/>
    <property type="match status" value="1"/>
</dbReference>
<dbReference type="InterPro" id="IPR029063">
    <property type="entry name" value="SAM-dependent_MTases_sf"/>
</dbReference>
<dbReference type="Pfam" id="PF13578">
    <property type="entry name" value="Methyltransf_24"/>
    <property type="match status" value="1"/>
</dbReference>
<reference evidence="2" key="1">
    <citation type="submission" date="2018-08" db="EMBL/GenBank/DDBJ databases">
        <authorList>
            <person name="Rodrigo-Torres L."/>
            <person name="Arahal R. D."/>
            <person name="Lucena T."/>
        </authorList>
    </citation>
    <scope>NUCLEOTIDE SEQUENCE [LARGE SCALE GENOMIC DNA]</scope>
    <source>
        <strain evidence="2">CECT 7235</strain>
    </source>
</reference>
<evidence type="ECO:0000313" key="1">
    <source>
        <dbReference type="EMBL" id="SUZ30371.1"/>
    </source>
</evidence>
<evidence type="ECO:0008006" key="3">
    <source>
        <dbReference type="Google" id="ProtNLM"/>
    </source>
</evidence>